<keyword evidence="5" id="KW-1185">Reference proteome</keyword>
<evidence type="ECO:0000256" key="1">
    <source>
        <dbReference type="SAM" id="MobiDB-lite"/>
    </source>
</evidence>
<evidence type="ECO:0000259" key="3">
    <source>
        <dbReference type="Pfam" id="PF18989"/>
    </source>
</evidence>
<dbReference type="InterPro" id="IPR017853">
    <property type="entry name" value="GH"/>
</dbReference>
<keyword evidence="2" id="KW-0472">Membrane</keyword>
<name>A0ABP1G6L0_9CHLO</name>
<evidence type="ECO:0000256" key="2">
    <source>
        <dbReference type="SAM" id="Phobius"/>
    </source>
</evidence>
<feature type="domain" description="DUF5722" evidence="3">
    <location>
        <begin position="262"/>
        <end position="394"/>
    </location>
</feature>
<dbReference type="InterPro" id="IPR043780">
    <property type="entry name" value="DUF5722"/>
</dbReference>
<feature type="transmembrane region" description="Helical" evidence="2">
    <location>
        <begin position="48"/>
        <end position="69"/>
    </location>
</feature>
<dbReference type="EMBL" id="CAXHTA020000017">
    <property type="protein sequence ID" value="CAL5227779.1"/>
    <property type="molecule type" value="Genomic_DNA"/>
</dbReference>
<reference evidence="4 5" key="1">
    <citation type="submission" date="2024-06" db="EMBL/GenBank/DDBJ databases">
        <authorList>
            <person name="Kraege A."/>
            <person name="Thomma B."/>
        </authorList>
    </citation>
    <scope>NUCLEOTIDE SEQUENCE [LARGE SCALE GENOMIC DNA]</scope>
</reference>
<comment type="caution">
    <text evidence="4">The sequence shown here is derived from an EMBL/GenBank/DDBJ whole genome shotgun (WGS) entry which is preliminary data.</text>
</comment>
<organism evidence="4 5">
    <name type="scientific">Coccomyxa viridis</name>
    <dbReference type="NCBI Taxonomy" id="1274662"/>
    <lineage>
        <taxon>Eukaryota</taxon>
        <taxon>Viridiplantae</taxon>
        <taxon>Chlorophyta</taxon>
        <taxon>core chlorophytes</taxon>
        <taxon>Trebouxiophyceae</taxon>
        <taxon>Trebouxiophyceae incertae sedis</taxon>
        <taxon>Coccomyxaceae</taxon>
        <taxon>Coccomyxa</taxon>
    </lineage>
</organism>
<dbReference type="Pfam" id="PF18989">
    <property type="entry name" value="DUF5722"/>
    <property type="match status" value="1"/>
</dbReference>
<dbReference type="Gene3D" id="3.20.20.80">
    <property type="entry name" value="Glycosidases"/>
    <property type="match status" value="1"/>
</dbReference>
<dbReference type="Proteomes" id="UP001497392">
    <property type="component" value="Unassembled WGS sequence"/>
</dbReference>
<protein>
    <submittedName>
        <fullName evidence="4">G10800 protein</fullName>
    </submittedName>
</protein>
<gene>
    <name evidence="4" type="primary">g10800</name>
    <name evidence="4" type="ORF">VP750_LOCUS9685</name>
</gene>
<dbReference type="SUPFAM" id="SSF51445">
    <property type="entry name" value="(Trans)glycosidases"/>
    <property type="match status" value="1"/>
</dbReference>
<keyword evidence="2" id="KW-1133">Transmembrane helix</keyword>
<evidence type="ECO:0000313" key="5">
    <source>
        <dbReference type="Proteomes" id="UP001497392"/>
    </source>
</evidence>
<evidence type="ECO:0000313" key="4">
    <source>
        <dbReference type="EMBL" id="CAL5227779.1"/>
    </source>
</evidence>
<accession>A0ABP1G6L0</accession>
<feature type="region of interest" description="Disordered" evidence="1">
    <location>
        <begin position="1"/>
        <end position="21"/>
    </location>
</feature>
<keyword evidence="2" id="KW-0812">Transmembrane</keyword>
<sequence length="555" mass="60897">MTKQGPGPGPETQNEPDRQPSILHGLEISSSLKDKKRTVHEIASRRRYLALLGISLGCLLASALIVGLVEGIQAYHDLHITAARPVSSQIAGAFAGNTISRGYAPPINKQGIHDQRFYDAWGIQPTDTASLAGERYAAYMDDIQPGVRRYNVFWQPFESSGVLPSTQPLSCPAGYQLVPDGGGSLQSRGYRQYHCYSAAQIQLFEAYLALDAAHSIQSCATIWAIPGPPFQNPECGGQVIWNHTVTLGCIPLSPAIMQDFQDFVNFLAEHYNTDQGRFSHYIVWNEVANGDWFDASPLIDSRAAVSASDTSLWLDIYAHMLQLAHDAIQRHQTQPAMLYISLDQIWERPQGPCPPYIPGLQHCHIGSKTVVEGMWQRLGTSIDWSLAIHPYGNPSMVAWPASYHFADVERLGAFQIAHLRALGVKDPQNWPQAKIAATEQGWSPIGDAAQELAAEYICVAHDIMSRSNHAVFVTHNDFQGTSSNDTTGLIPVWTGCLLNSTEGMSAPTFAAYAASHPGTWDTRADHFCCKEHFLGCPTSNSTATSASARKLRHHL</sequence>
<proteinExistence type="predicted"/>